<organism evidence="1 2">
    <name type="scientific">Clostridium pasteurianum BC1</name>
    <dbReference type="NCBI Taxonomy" id="86416"/>
    <lineage>
        <taxon>Bacteria</taxon>
        <taxon>Bacillati</taxon>
        <taxon>Bacillota</taxon>
        <taxon>Clostridia</taxon>
        <taxon>Eubacteriales</taxon>
        <taxon>Clostridiaceae</taxon>
        <taxon>Clostridium</taxon>
    </lineage>
</organism>
<evidence type="ECO:0008006" key="3">
    <source>
        <dbReference type="Google" id="ProtNLM"/>
    </source>
</evidence>
<protein>
    <recommendedName>
        <fullName evidence="3">Lipoprotein</fullName>
    </recommendedName>
</protein>
<dbReference type="HOGENOM" id="CLU_1425750_0_0_9"/>
<accession>R4JYH1</accession>
<name>R4JYH1_CLOPA</name>
<dbReference type="EMBL" id="CP003261">
    <property type="protein sequence ID" value="AGK95343.1"/>
    <property type="molecule type" value="Genomic_DNA"/>
</dbReference>
<gene>
    <name evidence="1" type="ORF">Clopa_0279</name>
</gene>
<dbReference type="STRING" id="86416.Clopa_0279"/>
<dbReference type="eggNOG" id="ENOG50324GK">
    <property type="taxonomic scope" value="Bacteria"/>
</dbReference>
<sequence>MSSKRTIGIIIFLLIILFTLLACDKNSNKTQGEKTLESVSINDAAATGNNTQNKSNKDAANTSAKNVYINAKFAYRIEYPRQWTDIIESETQDGALIYYKDGNDIRTFCEKAPDGYINFEREEYKQEGKKIEDFSTEDGTKGIIVTGDEDKKKLTHAIIFQNGKHYDFYALVTSDFYKDNENNILAMAKSIKILS</sequence>
<dbReference type="PATRIC" id="fig|86416.3.peg.254"/>
<reference evidence="1 2" key="1">
    <citation type="submission" date="2012-01" db="EMBL/GenBank/DDBJ databases">
        <title>Complete sequence of chromosome of Clostridium pasteurianum BC1.</title>
        <authorList>
            <consortium name="US DOE Joint Genome Institute"/>
            <person name="Lucas S."/>
            <person name="Han J."/>
            <person name="Lapidus A."/>
            <person name="Cheng J.-F."/>
            <person name="Goodwin L."/>
            <person name="Pitluck S."/>
            <person name="Peters L."/>
            <person name="Mikhailova N."/>
            <person name="Teshima H."/>
            <person name="Detter J.C."/>
            <person name="Han C."/>
            <person name="Tapia R."/>
            <person name="Land M."/>
            <person name="Hauser L."/>
            <person name="Kyrpides N."/>
            <person name="Ivanova N."/>
            <person name="Pagani I."/>
            <person name="Dunn J."/>
            <person name="Taghavi S."/>
            <person name="Francis A."/>
            <person name="van der Lelie D."/>
            <person name="Woyke T."/>
        </authorList>
    </citation>
    <scope>NUCLEOTIDE SEQUENCE [LARGE SCALE GENOMIC DNA]</scope>
    <source>
        <strain evidence="1 2">BC1</strain>
    </source>
</reference>
<evidence type="ECO:0000313" key="1">
    <source>
        <dbReference type="EMBL" id="AGK95343.1"/>
    </source>
</evidence>
<dbReference type="KEGG" id="cpas:Clopa_0279"/>
<dbReference type="AlphaFoldDB" id="R4JYH1"/>
<proteinExistence type="predicted"/>
<dbReference type="Proteomes" id="UP000013523">
    <property type="component" value="Chromosome"/>
</dbReference>
<dbReference type="OrthoDB" id="2087773at2"/>
<dbReference type="PROSITE" id="PS51257">
    <property type="entry name" value="PROKAR_LIPOPROTEIN"/>
    <property type="match status" value="1"/>
</dbReference>
<keyword evidence="2" id="KW-1185">Reference proteome</keyword>
<evidence type="ECO:0000313" key="2">
    <source>
        <dbReference type="Proteomes" id="UP000013523"/>
    </source>
</evidence>